<protein>
    <recommendedName>
        <fullName evidence="8">Regucalcin</fullName>
        <ecNumber evidence="7">3.1.1.17</ecNumber>
    </recommendedName>
    <alternativeName>
        <fullName evidence="13">Gluconolactonase</fullName>
    </alternativeName>
</protein>
<proteinExistence type="inferred from homology"/>
<comment type="caution">
    <text evidence="17">The sequence shown here is derived from an EMBL/GenBank/DDBJ whole genome shotgun (WGS) entry which is preliminary data.</text>
</comment>
<feature type="active site" description="Proton donor/acceptor" evidence="14">
    <location>
        <position position="198"/>
    </location>
</feature>
<dbReference type="FunFam" id="2.120.10.30:FF:000027">
    <property type="entry name" value="Regucalcin homologue"/>
    <property type="match status" value="1"/>
</dbReference>
<dbReference type="GO" id="GO:0005737">
    <property type="term" value="C:cytoplasm"/>
    <property type="evidence" value="ECO:0007669"/>
    <property type="project" value="UniProtKB-SubCell"/>
</dbReference>
<accession>A0A512BE66</accession>
<keyword evidence="15" id="KW-0862">Zinc</keyword>
<keyword evidence="18" id="KW-1185">Reference proteome</keyword>
<evidence type="ECO:0000256" key="6">
    <source>
        <dbReference type="ARBA" id="ARBA00008853"/>
    </source>
</evidence>
<dbReference type="InterPro" id="IPR008367">
    <property type="entry name" value="Regucalcin"/>
</dbReference>
<evidence type="ECO:0000256" key="3">
    <source>
        <dbReference type="ARBA" id="ARBA00001936"/>
    </source>
</evidence>
<dbReference type="RefSeq" id="WP_147204375.1">
    <property type="nucleotide sequence ID" value="NZ_BJYT01000010.1"/>
</dbReference>
<dbReference type="GO" id="GO:0004341">
    <property type="term" value="F:gluconolactonase activity"/>
    <property type="evidence" value="ECO:0007669"/>
    <property type="project" value="UniProtKB-EC"/>
</dbReference>
<evidence type="ECO:0000256" key="5">
    <source>
        <dbReference type="ARBA" id="ARBA00004496"/>
    </source>
</evidence>
<evidence type="ECO:0000256" key="11">
    <source>
        <dbReference type="ARBA" id="ARBA00022801"/>
    </source>
</evidence>
<evidence type="ECO:0000256" key="14">
    <source>
        <dbReference type="PIRSR" id="PIRSR605511-1"/>
    </source>
</evidence>
<evidence type="ECO:0000313" key="18">
    <source>
        <dbReference type="Proteomes" id="UP000321513"/>
    </source>
</evidence>
<comment type="catalytic activity">
    <reaction evidence="1">
        <text>D-glucono-1,5-lactone + H2O = D-gluconate + H(+)</text>
        <dbReference type="Rhea" id="RHEA:10440"/>
        <dbReference type="ChEBI" id="CHEBI:15377"/>
        <dbReference type="ChEBI" id="CHEBI:15378"/>
        <dbReference type="ChEBI" id="CHEBI:16217"/>
        <dbReference type="ChEBI" id="CHEBI:18391"/>
        <dbReference type="EC" id="3.1.1.17"/>
    </reaction>
</comment>
<evidence type="ECO:0000259" key="16">
    <source>
        <dbReference type="Pfam" id="PF08450"/>
    </source>
</evidence>
<evidence type="ECO:0000256" key="1">
    <source>
        <dbReference type="ARBA" id="ARBA00001589"/>
    </source>
</evidence>
<evidence type="ECO:0000256" key="7">
    <source>
        <dbReference type="ARBA" id="ARBA00013227"/>
    </source>
</evidence>
<evidence type="ECO:0000256" key="4">
    <source>
        <dbReference type="ARBA" id="ARBA00001946"/>
    </source>
</evidence>
<gene>
    <name evidence="17" type="ORF">SAE01_27540</name>
</gene>
<dbReference type="PRINTS" id="PR01791">
    <property type="entry name" value="REGUCALCIN"/>
</dbReference>
<feature type="domain" description="SMP-30/Gluconolactonase/LRE-like region" evidence="16">
    <location>
        <begin position="16"/>
        <end position="258"/>
    </location>
</feature>
<dbReference type="SUPFAM" id="SSF63829">
    <property type="entry name" value="Calcium-dependent phosphotriesterase"/>
    <property type="match status" value="1"/>
</dbReference>
<name>A0A512BE66_9BACT</name>
<comment type="cofactor">
    <cofactor evidence="15">
        <name>Zn(2+)</name>
        <dbReference type="ChEBI" id="CHEBI:29105"/>
    </cofactor>
    <text evidence="15">Binds 1 divalent metal cation per subunit.</text>
</comment>
<keyword evidence="9" id="KW-0963">Cytoplasm</keyword>
<feature type="binding site" evidence="15">
    <location>
        <position position="148"/>
    </location>
    <ligand>
        <name>a divalent metal cation</name>
        <dbReference type="ChEBI" id="CHEBI:60240"/>
    </ligand>
</feature>
<evidence type="ECO:0000256" key="15">
    <source>
        <dbReference type="PIRSR" id="PIRSR605511-2"/>
    </source>
</evidence>
<feature type="binding site" evidence="15">
    <location>
        <position position="102"/>
    </location>
    <ligand>
        <name>substrate</name>
    </ligand>
</feature>
<dbReference type="GO" id="GO:0005509">
    <property type="term" value="F:calcium ion binding"/>
    <property type="evidence" value="ECO:0007669"/>
    <property type="project" value="InterPro"/>
</dbReference>
<evidence type="ECO:0000256" key="12">
    <source>
        <dbReference type="ARBA" id="ARBA00022837"/>
    </source>
</evidence>
<dbReference type="InterPro" id="IPR005511">
    <property type="entry name" value="SMP-30"/>
</dbReference>
<dbReference type="Pfam" id="PF08450">
    <property type="entry name" value="SGL"/>
    <property type="match status" value="1"/>
</dbReference>
<organism evidence="17 18">
    <name type="scientific">Segetibacter aerophilus</name>
    <dbReference type="NCBI Taxonomy" id="670293"/>
    <lineage>
        <taxon>Bacteria</taxon>
        <taxon>Pseudomonadati</taxon>
        <taxon>Bacteroidota</taxon>
        <taxon>Chitinophagia</taxon>
        <taxon>Chitinophagales</taxon>
        <taxon>Chitinophagaceae</taxon>
        <taxon>Segetibacter</taxon>
    </lineage>
</organism>
<feature type="binding site" evidence="15">
    <location>
        <position position="198"/>
    </location>
    <ligand>
        <name>a divalent metal cation</name>
        <dbReference type="ChEBI" id="CHEBI:60240"/>
    </ligand>
</feature>
<dbReference type="PANTHER" id="PTHR10907">
    <property type="entry name" value="REGUCALCIN"/>
    <property type="match status" value="1"/>
</dbReference>
<dbReference type="EC" id="3.1.1.17" evidence="7"/>
<comment type="cofactor">
    <cofactor evidence="4">
        <name>Mg(2+)</name>
        <dbReference type="ChEBI" id="CHEBI:18420"/>
    </cofactor>
</comment>
<keyword evidence="10 15" id="KW-0479">Metal-binding</keyword>
<dbReference type="Proteomes" id="UP000321513">
    <property type="component" value="Unassembled WGS sequence"/>
</dbReference>
<reference evidence="17 18" key="1">
    <citation type="submission" date="2019-07" db="EMBL/GenBank/DDBJ databases">
        <title>Whole genome shotgun sequence of Segetibacter aerophilus NBRC 106135.</title>
        <authorList>
            <person name="Hosoyama A."/>
            <person name="Uohara A."/>
            <person name="Ohji S."/>
            <person name="Ichikawa N."/>
        </authorList>
    </citation>
    <scope>NUCLEOTIDE SEQUENCE [LARGE SCALE GENOMIC DNA]</scope>
    <source>
        <strain evidence="17 18">NBRC 106135</strain>
    </source>
</reference>
<evidence type="ECO:0000256" key="2">
    <source>
        <dbReference type="ARBA" id="ARBA00001913"/>
    </source>
</evidence>
<evidence type="ECO:0000256" key="10">
    <source>
        <dbReference type="ARBA" id="ARBA00022723"/>
    </source>
</evidence>
<comment type="subcellular location">
    <subcellularLocation>
        <location evidence="5">Cytoplasm</location>
    </subcellularLocation>
</comment>
<feature type="binding site" evidence="15">
    <location>
        <position position="100"/>
    </location>
    <ligand>
        <name>substrate</name>
    </ligand>
</feature>
<comment type="cofactor">
    <cofactor evidence="3">
        <name>Mn(2+)</name>
        <dbReference type="ChEBI" id="CHEBI:29035"/>
    </cofactor>
</comment>
<dbReference type="InterPro" id="IPR011042">
    <property type="entry name" value="6-blade_b-propeller_TolB-like"/>
</dbReference>
<comment type="cofactor">
    <cofactor evidence="2">
        <name>Ca(2+)</name>
        <dbReference type="ChEBI" id="CHEBI:29108"/>
    </cofactor>
</comment>
<sequence length="299" mass="33342">MEIKKIETVVDHRCILGEGPVWDYKQNRLLWVDIVEGHIHQFTPSTQLFKTFSVGEMVGAVALSDDKLIAATKSGFSFIDLESEVVENIIDPEAHIAGNRFNDGKCDPAGRFWAGTLPLTEDHPGGALYTLKPDLSVEKKIDSVSISNGIAWSIDHKTFYFIDSPTLQVVSYEYDKETGSLANRKIIIEMDAIEGFPDGMTIDTEGMLWIAHWGGWKVARWNPMTGEKLMQIDLPVSQVTSCTFGGENYEDLYITSASIRLTQEQLQKEPLAGSVFVIRDCGFAGMPTFEFGRKETSAF</sequence>
<evidence type="ECO:0000313" key="17">
    <source>
        <dbReference type="EMBL" id="GEO10258.1"/>
    </source>
</evidence>
<dbReference type="GO" id="GO:0030234">
    <property type="term" value="F:enzyme regulator activity"/>
    <property type="evidence" value="ECO:0007669"/>
    <property type="project" value="InterPro"/>
</dbReference>
<dbReference type="PANTHER" id="PTHR10907:SF47">
    <property type="entry name" value="REGUCALCIN"/>
    <property type="match status" value="1"/>
</dbReference>
<dbReference type="InterPro" id="IPR013658">
    <property type="entry name" value="SGL"/>
</dbReference>
<dbReference type="GO" id="GO:0019853">
    <property type="term" value="P:L-ascorbic acid biosynthetic process"/>
    <property type="evidence" value="ECO:0007669"/>
    <property type="project" value="TreeGrafter"/>
</dbReference>
<keyword evidence="11" id="KW-0378">Hydrolase</keyword>
<evidence type="ECO:0000256" key="8">
    <source>
        <dbReference type="ARBA" id="ARBA00016808"/>
    </source>
</evidence>
<dbReference type="OrthoDB" id="2633250at2"/>
<dbReference type="Gene3D" id="2.120.10.30">
    <property type="entry name" value="TolB, C-terminal domain"/>
    <property type="match status" value="1"/>
</dbReference>
<dbReference type="EMBL" id="BJYT01000010">
    <property type="protein sequence ID" value="GEO10258.1"/>
    <property type="molecule type" value="Genomic_DNA"/>
</dbReference>
<keyword evidence="12" id="KW-0106">Calcium</keyword>
<evidence type="ECO:0000256" key="13">
    <source>
        <dbReference type="ARBA" id="ARBA00032464"/>
    </source>
</evidence>
<evidence type="ECO:0000256" key="9">
    <source>
        <dbReference type="ARBA" id="ARBA00022490"/>
    </source>
</evidence>
<dbReference type="PRINTS" id="PR01790">
    <property type="entry name" value="SMP30FAMILY"/>
</dbReference>
<dbReference type="AlphaFoldDB" id="A0A512BE66"/>
<comment type="similarity">
    <text evidence="6">Belongs to the SMP-30/CGR1 family.</text>
</comment>
<feature type="binding site" evidence="15">
    <location>
        <position position="18"/>
    </location>
    <ligand>
        <name>a divalent metal cation</name>
        <dbReference type="ChEBI" id="CHEBI:60240"/>
    </ligand>
</feature>